<proteinExistence type="predicted"/>
<dbReference type="AlphaFoldDB" id="A0AAD4BDP0"/>
<evidence type="ECO:0000313" key="2">
    <source>
        <dbReference type="Proteomes" id="UP001194468"/>
    </source>
</evidence>
<gene>
    <name evidence="1" type="ORF">L210DRAFT_3424864</name>
</gene>
<feature type="non-terminal residue" evidence="1">
    <location>
        <position position="1"/>
    </location>
</feature>
<comment type="caution">
    <text evidence="1">The sequence shown here is derived from an EMBL/GenBank/DDBJ whole genome shotgun (WGS) entry which is preliminary data.</text>
</comment>
<reference evidence="1" key="2">
    <citation type="journal article" date="2020" name="Nat. Commun.">
        <title>Large-scale genome sequencing of mycorrhizal fungi provides insights into the early evolution of symbiotic traits.</title>
        <authorList>
            <person name="Miyauchi S."/>
            <person name="Kiss E."/>
            <person name="Kuo A."/>
            <person name="Drula E."/>
            <person name="Kohler A."/>
            <person name="Sanchez-Garcia M."/>
            <person name="Morin E."/>
            <person name="Andreopoulos B."/>
            <person name="Barry K.W."/>
            <person name="Bonito G."/>
            <person name="Buee M."/>
            <person name="Carver A."/>
            <person name="Chen C."/>
            <person name="Cichocki N."/>
            <person name="Clum A."/>
            <person name="Culley D."/>
            <person name="Crous P.W."/>
            <person name="Fauchery L."/>
            <person name="Girlanda M."/>
            <person name="Hayes R.D."/>
            <person name="Keri Z."/>
            <person name="LaButti K."/>
            <person name="Lipzen A."/>
            <person name="Lombard V."/>
            <person name="Magnuson J."/>
            <person name="Maillard F."/>
            <person name="Murat C."/>
            <person name="Nolan M."/>
            <person name="Ohm R.A."/>
            <person name="Pangilinan J."/>
            <person name="Pereira M.F."/>
            <person name="Perotto S."/>
            <person name="Peter M."/>
            <person name="Pfister S."/>
            <person name="Riley R."/>
            <person name="Sitrit Y."/>
            <person name="Stielow J.B."/>
            <person name="Szollosi G."/>
            <person name="Zifcakova L."/>
            <person name="Stursova M."/>
            <person name="Spatafora J.W."/>
            <person name="Tedersoo L."/>
            <person name="Vaario L.M."/>
            <person name="Yamada A."/>
            <person name="Yan M."/>
            <person name="Wang P."/>
            <person name="Xu J."/>
            <person name="Bruns T."/>
            <person name="Baldrian P."/>
            <person name="Vilgalys R."/>
            <person name="Dunand C."/>
            <person name="Henrissat B."/>
            <person name="Grigoriev I.V."/>
            <person name="Hibbett D."/>
            <person name="Nagy L.G."/>
            <person name="Martin F.M."/>
        </authorList>
    </citation>
    <scope>NUCLEOTIDE SEQUENCE</scope>
    <source>
        <strain evidence="1">BED1</strain>
    </source>
</reference>
<dbReference type="Proteomes" id="UP001194468">
    <property type="component" value="Unassembled WGS sequence"/>
</dbReference>
<name>A0AAD4BDP0_BOLED</name>
<reference evidence="1" key="1">
    <citation type="submission" date="2019-10" db="EMBL/GenBank/DDBJ databases">
        <authorList>
            <consortium name="DOE Joint Genome Institute"/>
            <person name="Kuo A."/>
            <person name="Miyauchi S."/>
            <person name="Kiss E."/>
            <person name="Drula E."/>
            <person name="Kohler A."/>
            <person name="Sanchez-Garcia M."/>
            <person name="Andreopoulos B."/>
            <person name="Barry K.W."/>
            <person name="Bonito G."/>
            <person name="Buee M."/>
            <person name="Carver A."/>
            <person name="Chen C."/>
            <person name="Cichocki N."/>
            <person name="Clum A."/>
            <person name="Culley D."/>
            <person name="Crous P.W."/>
            <person name="Fauchery L."/>
            <person name="Girlanda M."/>
            <person name="Hayes R."/>
            <person name="Keri Z."/>
            <person name="LaButti K."/>
            <person name="Lipzen A."/>
            <person name="Lombard V."/>
            <person name="Magnuson J."/>
            <person name="Maillard F."/>
            <person name="Morin E."/>
            <person name="Murat C."/>
            <person name="Nolan M."/>
            <person name="Ohm R."/>
            <person name="Pangilinan J."/>
            <person name="Pereira M."/>
            <person name="Perotto S."/>
            <person name="Peter M."/>
            <person name="Riley R."/>
            <person name="Sitrit Y."/>
            <person name="Stielow B."/>
            <person name="Szollosi G."/>
            <person name="Zifcakova L."/>
            <person name="Stursova M."/>
            <person name="Spatafora J.W."/>
            <person name="Tedersoo L."/>
            <person name="Vaario L.-M."/>
            <person name="Yamada A."/>
            <person name="Yan M."/>
            <person name="Wang P."/>
            <person name="Xu J."/>
            <person name="Bruns T."/>
            <person name="Baldrian P."/>
            <person name="Vilgalys R."/>
            <person name="Henrissat B."/>
            <person name="Grigoriev I.V."/>
            <person name="Hibbett D."/>
            <person name="Nagy L.G."/>
            <person name="Martin F.M."/>
        </authorList>
    </citation>
    <scope>NUCLEOTIDE SEQUENCE</scope>
    <source>
        <strain evidence="1">BED1</strain>
    </source>
</reference>
<dbReference type="EMBL" id="WHUW01000151">
    <property type="protein sequence ID" value="KAF8420772.1"/>
    <property type="molecule type" value="Genomic_DNA"/>
</dbReference>
<sequence length="85" mass="9278">LPGKLASSGVVCHNFPDSVPFPGEDCHRSKAGLKGISDLSLVECSTFITAFGKHSKEGGLYFEHNPKLTGVYFSLISYLRLLMFL</sequence>
<accession>A0AAD4BDP0</accession>
<protein>
    <submittedName>
        <fullName evidence="1">Uncharacterized protein</fullName>
    </submittedName>
</protein>
<keyword evidence="2" id="KW-1185">Reference proteome</keyword>
<evidence type="ECO:0000313" key="1">
    <source>
        <dbReference type="EMBL" id="KAF8420772.1"/>
    </source>
</evidence>
<organism evidence="1 2">
    <name type="scientific">Boletus edulis BED1</name>
    <dbReference type="NCBI Taxonomy" id="1328754"/>
    <lineage>
        <taxon>Eukaryota</taxon>
        <taxon>Fungi</taxon>
        <taxon>Dikarya</taxon>
        <taxon>Basidiomycota</taxon>
        <taxon>Agaricomycotina</taxon>
        <taxon>Agaricomycetes</taxon>
        <taxon>Agaricomycetidae</taxon>
        <taxon>Boletales</taxon>
        <taxon>Boletineae</taxon>
        <taxon>Boletaceae</taxon>
        <taxon>Boletoideae</taxon>
        <taxon>Boletus</taxon>
    </lineage>
</organism>